<feature type="region of interest" description="Disordered" evidence="1">
    <location>
        <begin position="31"/>
        <end position="62"/>
    </location>
</feature>
<evidence type="ECO:0000313" key="4">
    <source>
        <dbReference type="EMBL" id="BCJ98810.1"/>
    </source>
</evidence>
<dbReference type="InterPro" id="IPR006059">
    <property type="entry name" value="SBP"/>
</dbReference>
<dbReference type="Pfam" id="PF12010">
    <property type="entry name" value="DUF3502"/>
    <property type="match status" value="1"/>
</dbReference>
<protein>
    <submittedName>
        <fullName evidence="4">ABC transporter substrate-binding protein</fullName>
    </submittedName>
</protein>
<dbReference type="Gene3D" id="3.40.190.10">
    <property type="entry name" value="Periplasmic binding protein-like II"/>
    <property type="match status" value="1"/>
</dbReference>
<evidence type="ECO:0000256" key="2">
    <source>
        <dbReference type="SAM" id="SignalP"/>
    </source>
</evidence>
<dbReference type="PROSITE" id="PS51257">
    <property type="entry name" value="PROKAR_LIPOPROTEIN"/>
    <property type="match status" value="1"/>
</dbReference>
<accession>A0A7I8DKC9</accession>
<evidence type="ECO:0000256" key="1">
    <source>
        <dbReference type="SAM" id="MobiDB-lite"/>
    </source>
</evidence>
<dbReference type="Pfam" id="PF01547">
    <property type="entry name" value="SBP_bac_1"/>
    <property type="match status" value="1"/>
</dbReference>
<dbReference type="Proteomes" id="UP000515703">
    <property type="component" value="Chromosome"/>
</dbReference>
<keyword evidence="5" id="KW-1185">Reference proteome</keyword>
<feature type="domain" description="DUF3502" evidence="3">
    <location>
        <begin position="467"/>
        <end position="534"/>
    </location>
</feature>
<dbReference type="EMBL" id="AP023368">
    <property type="protein sequence ID" value="BCJ98810.1"/>
    <property type="molecule type" value="Genomic_DNA"/>
</dbReference>
<dbReference type="SUPFAM" id="SSF53850">
    <property type="entry name" value="Periplasmic binding protein-like II"/>
    <property type="match status" value="1"/>
</dbReference>
<sequence length="539" mass="60908">MRKQVKVSIYVLLLFCYALTSFTACSKNNGKAGDTAQKGTQEKKGKTKADVNKEDTKGNPDTSDRVDLVFYLMGDPPNDMPLVQDRINELLLQKINTTVTFKYTSWTDWQTKYNMILSSGEECDLIYTANWMNYAELANSNAFTPLDELLPVYAPDIYKDITQDVWKQMKVKGKIYSVPSSKKEYTNAGIMYREDLREKYNLPVPDSFSNLEAYLMGVKKNNPTQSIMKPSVNTASFSYSFSATMAFQAKYAWVQSGAPYGLAAEYNTPSKLFNYWASDDFRDDMMTMKKWADAGFWSRSVLSDANNSDAFINGQDICIIDGQNPAKFVGTYYNSRLAKDWKVGYVPYASINRIAYANHPSGNGTAIPTNSKYPERAAMALNLLYMDKDIYRLMQYGIKGTHYTLDAEGYYKDGQKHTDFSAESANAWGLRNPLFTLPSRGDDKLNKIFSELHRIALKTKYPDVDIASGFVEVYDDYASERAALANVMIEYLAPLQAGLVDDVDGAVDEFLQKAAEAGLTKIQEAYTKQWEAYCENYGY</sequence>
<reference evidence="4 5" key="2">
    <citation type="submission" date="2020-08" db="EMBL/GenBank/DDBJ databases">
        <authorList>
            <person name="Ueki A."/>
            <person name="Tonouchi A."/>
        </authorList>
    </citation>
    <scope>NUCLEOTIDE SEQUENCE [LARGE SCALE GENOMIC DNA]</scope>
    <source>
        <strain evidence="4 5">CTTW</strain>
    </source>
</reference>
<proteinExistence type="predicted"/>
<dbReference type="InterPro" id="IPR050490">
    <property type="entry name" value="Bact_solute-bd_prot1"/>
</dbReference>
<dbReference type="InterPro" id="IPR022627">
    <property type="entry name" value="DUF3502"/>
</dbReference>
<evidence type="ECO:0000259" key="3">
    <source>
        <dbReference type="Pfam" id="PF12010"/>
    </source>
</evidence>
<name>A0A7I8DKC9_9FIRM</name>
<dbReference type="AlphaFoldDB" id="A0A7I8DKC9"/>
<dbReference type="PANTHER" id="PTHR43649:SF17">
    <property type="entry name" value="ABC TRANSPORTER SOLUTE BINDING PROTEIN-SUGAR TRANSPORT"/>
    <property type="match status" value="1"/>
</dbReference>
<dbReference type="KEGG" id="acht:bsdcttw_18510"/>
<gene>
    <name evidence="4" type="primary">ABC-SBP_1</name>
    <name evidence="4" type="ORF">bsdcttw_18510</name>
</gene>
<feature type="compositionally biased region" description="Basic and acidic residues" evidence="1">
    <location>
        <begin position="40"/>
        <end position="62"/>
    </location>
</feature>
<keyword evidence="2" id="KW-0732">Signal</keyword>
<dbReference type="RefSeq" id="WP_185259115.1">
    <property type="nucleotide sequence ID" value="NZ_AP023368.1"/>
</dbReference>
<reference evidence="4 5" key="1">
    <citation type="submission" date="2020-08" db="EMBL/GenBank/DDBJ databases">
        <title>Draft genome sequencing of an Anaerocolumna strain isolated from anoxic soil subjected to BSD treatment.</title>
        <authorList>
            <person name="Uek A."/>
            <person name="Tonouchi A."/>
        </authorList>
    </citation>
    <scope>NUCLEOTIDE SEQUENCE [LARGE SCALE GENOMIC DNA]</scope>
    <source>
        <strain evidence="4 5">CTTW</strain>
    </source>
</reference>
<dbReference type="PANTHER" id="PTHR43649">
    <property type="entry name" value="ARABINOSE-BINDING PROTEIN-RELATED"/>
    <property type="match status" value="1"/>
</dbReference>
<evidence type="ECO:0000313" key="5">
    <source>
        <dbReference type="Proteomes" id="UP000515703"/>
    </source>
</evidence>
<organism evidence="4 5">
    <name type="scientific">Anaerocolumna chitinilytica</name>
    <dbReference type="NCBI Taxonomy" id="1727145"/>
    <lineage>
        <taxon>Bacteria</taxon>
        <taxon>Bacillati</taxon>
        <taxon>Bacillota</taxon>
        <taxon>Clostridia</taxon>
        <taxon>Lachnospirales</taxon>
        <taxon>Lachnospiraceae</taxon>
        <taxon>Anaerocolumna</taxon>
    </lineage>
</organism>
<feature type="chain" id="PRO_5029863598" evidence="2">
    <location>
        <begin position="27"/>
        <end position="539"/>
    </location>
</feature>
<feature type="signal peptide" evidence="2">
    <location>
        <begin position="1"/>
        <end position="26"/>
    </location>
</feature>